<name>A0A183CH76_GLOPA</name>
<evidence type="ECO:0000259" key="2">
    <source>
        <dbReference type="Pfam" id="PF00622"/>
    </source>
</evidence>
<dbReference type="AlphaFoldDB" id="A0A183CH76"/>
<dbReference type="Pfam" id="PF00622">
    <property type="entry name" value="SPRY"/>
    <property type="match status" value="1"/>
</dbReference>
<evidence type="ECO:0000256" key="1">
    <source>
        <dbReference type="SAM" id="MobiDB-lite"/>
    </source>
</evidence>
<proteinExistence type="predicted"/>
<feature type="domain" description="SPRY" evidence="2">
    <location>
        <begin position="22"/>
        <end position="69"/>
    </location>
</feature>
<dbReference type="InterPro" id="IPR013320">
    <property type="entry name" value="ConA-like_dom_sf"/>
</dbReference>
<accession>A0A183CH76</accession>
<dbReference type="InterPro" id="IPR003877">
    <property type="entry name" value="SPRY_dom"/>
</dbReference>
<dbReference type="Gene3D" id="2.60.120.920">
    <property type="match status" value="1"/>
</dbReference>
<evidence type="ECO:0000313" key="4">
    <source>
        <dbReference type="WBParaSite" id="GPLIN_001223200"/>
    </source>
</evidence>
<feature type="region of interest" description="Disordered" evidence="1">
    <location>
        <begin position="96"/>
        <end position="117"/>
    </location>
</feature>
<dbReference type="InterPro" id="IPR043136">
    <property type="entry name" value="B30.2/SPRY_sf"/>
</dbReference>
<reference evidence="4" key="2">
    <citation type="submission" date="2016-06" db="UniProtKB">
        <authorList>
            <consortium name="WormBaseParasite"/>
        </authorList>
    </citation>
    <scope>IDENTIFICATION</scope>
</reference>
<organism evidence="3 4">
    <name type="scientific">Globodera pallida</name>
    <name type="common">Potato cyst nematode worm</name>
    <name type="synonym">Heterodera pallida</name>
    <dbReference type="NCBI Taxonomy" id="36090"/>
    <lineage>
        <taxon>Eukaryota</taxon>
        <taxon>Metazoa</taxon>
        <taxon>Ecdysozoa</taxon>
        <taxon>Nematoda</taxon>
        <taxon>Chromadorea</taxon>
        <taxon>Rhabditida</taxon>
        <taxon>Tylenchina</taxon>
        <taxon>Tylenchomorpha</taxon>
        <taxon>Tylenchoidea</taxon>
        <taxon>Heteroderidae</taxon>
        <taxon>Heteroderinae</taxon>
        <taxon>Globodera</taxon>
    </lineage>
</organism>
<dbReference type="SUPFAM" id="SSF49899">
    <property type="entry name" value="Concanavalin A-like lectins/glucanases"/>
    <property type="match status" value="1"/>
</dbReference>
<reference evidence="3" key="1">
    <citation type="submission" date="2014-05" db="EMBL/GenBank/DDBJ databases">
        <title>The genome and life-stage specific transcriptomes of Globodera pallida elucidate key aspects of plant parasitism by a cyst nematode.</title>
        <authorList>
            <person name="Cotton J.A."/>
            <person name="Lilley C.J."/>
            <person name="Jones L.M."/>
            <person name="Kikuchi T."/>
            <person name="Reid A.J."/>
            <person name="Thorpe P."/>
            <person name="Tsai I.J."/>
            <person name="Beasley H."/>
            <person name="Blok V."/>
            <person name="Cock P.J.A."/>
            <person name="Van den Akker S.E."/>
            <person name="Holroyd N."/>
            <person name="Hunt M."/>
            <person name="Mantelin S."/>
            <person name="Naghra H."/>
            <person name="Pain A."/>
            <person name="Palomares-Rius J.E."/>
            <person name="Zarowiecki M."/>
            <person name="Berriman M."/>
            <person name="Jones J.T."/>
            <person name="Urwin P.E."/>
        </authorList>
    </citation>
    <scope>NUCLEOTIDE SEQUENCE [LARGE SCALE GENOMIC DNA]</scope>
    <source>
        <strain evidence="3">Lindley</strain>
    </source>
</reference>
<protein>
    <submittedName>
        <fullName evidence="4">SPRY domain-containing protein</fullName>
    </submittedName>
</protein>
<dbReference type="WBParaSite" id="GPLIN_001223200">
    <property type="protein sequence ID" value="GPLIN_001223200"/>
    <property type="gene ID" value="GPLIN_001223200"/>
</dbReference>
<sequence length="117" mass="13202">MPLDKEYVGYHKGTYGYAASGRFWGHKVDGCSHCNERPYSNEKPRFGVGDVVGCGVDLATRQIIYTKTESVWTQPICLSILRPPFCQDFKQLKGTLNDRENEEEQRSLEVGDILGAK</sequence>
<dbReference type="Proteomes" id="UP000050741">
    <property type="component" value="Unassembled WGS sequence"/>
</dbReference>
<evidence type="ECO:0000313" key="3">
    <source>
        <dbReference type="Proteomes" id="UP000050741"/>
    </source>
</evidence>
<feature type="compositionally biased region" description="Basic and acidic residues" evidence="1">
    <location>
        <begin position="96"/>
        <end position="109"/>
    </location>
</feature>
<keyword evidence="3" id="KW-1185">Reference proteome</keyword>